<dbReference type="CDD" id="cd14785">
    <property type="entry name" value="V-ATPase_C"/>
    <property type="match status" value="1"/>
</dbReference>
<evidence type="ECO:0000256" key="4">
    <source>
        <dbReference type="ARBA" id="ARBA00023065"/>
    </source>
</evidence>
<comment type="function">
    <text evidence="5 7">Subunit of the V1 complex of vacuolar(H+)-ATPase (V-ATPase), a multisubunit enzyme composed of a peripheral complex (V1) that hydrolyzes ATP and a membrane integral complex (V0) that translocates protons. V-ATPase is responsible for acidifying and maintaining the pH of intracellular compartments and in some cell types, is targeted to the plasma membrane, where it is responsible for acidifying the extracellular environment. Subunit C is necessary for the assembly of the catalytic sector of the enzyme and is likely to have a specific function in its catalytic activity.</text>
</comment>
<evidence type="ECO:0000256" key="1">
    <source>
        <dbReference type="ARBA" id="ARBA00006138"/>
    </source>
</evidence>
<dbReference type="InterPro" id="IPR036132">
    <property type="entry name" value="Vac_ATP_synth_c_sf"/>
</dbReference>
<dbReference type="PANTHER" id="PTHR10137">
    <property type="entry name" value="V-TYPE PROTON ATPASE SUBUNIT C"/>
    <property type="match status" value="1"/>
</dbReference>
<evidence type="ECO:0000313" key="9">
    <source>
        <dbReference type="Ensembl" id="ENSMFAP00000019914.2"/>
    </source>
</evidence>
<dbReference type="Bgee" id="ENSMFAG00000032936">
    <property type="expression patterns" value="Expressed in pituitary gland and 8 other cell types or tissues"/>
</dbReference>
<dbReference type="InterPro" id="IPR004907">
    <property type="entry name" value="ATPase_V1-cplx_csu"/>
</dbReference>
<dbReference type="Pfam" id="PF03223">
    <property type="entry name" value="V-ATPase_C"/>
    <property type="match status" value="1"/>
</dbReference>
<evidence type="ECO:0000256" key="7">
    <source>
        <dbReference type="RuleBase" id="RU364010"/>
    </source>
</evidence>
<dbReference type="GeneTree" id="ENSGT00390000004263"/>
<dbReference type="STRING" id="9541.ENSMFAP00000019914"/>
<reference evidence="9" key="3">
    <citation type="submission" date="2025-09" db="UniProtKB">
        <authorList>
            <consortium name="Ensembl"/>
        </authorList>
    </citation>
    <scope>IDENTIFICATION</scope>
</reference>
<protein>
    <recommendedName>
        <fullName evidence="7">V-type proton ATPase subunit C</fullName>
    </recommendedName>
</protein>
<keyword evidence="3 7" id="KW-0375">Hydrogen ion transport</keyword>
<proteinExistence type="inferred from homology"/>
<dbReference type="GO" id="GO:0005765">
    <property type="term" value="C:lysosomal membrane"/>
    <property type="evidence" value="ECO:0007669"/>
    <property type="project" value="TreeGrafter"/>
</dbReference>
<comment type="subunit">
    <text evidence="6">V-ATPase is a heteromultimeric enzyme made up of two complexes: the ATP-hydrolytic V1 complex and the proton translocation V0 complex. The V1 complex consists of three catalytic AB heterodimers that form a heterohexamer, three peripheral stalks each consisting of EG heterodimers, one central rotor including subunits D and F, and the regulatory subunits C and H. The proton translocation complex V0 consists of the proton transport subunit a, a ring of proteolipid subunits c9c'', rotary subunit d, subunits e and f, and the accessory subunits ATP6AP1/Ac45 and ATP6AP2/PRR.</text>
</comment>
<dbReference type="Ensembl" id="ENSMFAT00000070465.2">
    <property type="protein sequence ID" value="ENSMFAP00000019914.2"/>
    <property type="gene ID" value="ENSMFAG00000032936.2"/>
</dbReference>
<dbReference type="FunFam" id="1.20.1460.10:FF:000004">
    <property type="entry name" value="V-type proton ATPase subunit C"/>
    <property type="match status" value="1"/>
</dbReference>
<dbReference type="AlphaFoldDB" id="A0A2K5V584"/>
<dbReference type="FunFam" id="1.20.1460.10:FF:000005">
    <property type="entry name" value="V-type proton ATPase subunit C"/>
    <property type="match status" value="1"/>
</dbReference>
<dbReference type="FunFam" id="3.30.70.1180:FF:000006">
    <property type="entry name" value="V-type proton ATPase subunit C"/>
    <property type="match status" value="1"/>
</dbReference>
<accession>A0A2K5V584</accession>
<gene>
    <name evidence="9" type="primary">ATP6V1C2</name>
</gene>
<sequence>MSEFWLISAPGDKENVQALERMNTVTSKSNLSYNTKFAIPDFKVGTLDSLVGLSDELGKLDTFAESLIRRMAQSVVEVMEDSKGKAQEHLLANGGLKEKMKCLKIDLTSFVTHFEWDMAKYPAKQPLVSVVDTIAKQLAQIEMDLKSRTAAYNTLKTNLENLEKKSMGNLFTRTLSDIVSKEDFVLDSEYLITLLVIVPKSNYSQWQKTYESLSDMVVPRSTKLITEDKEGGLFTVTLFRKVIEDFKTKAKENKFTVREFYYDEKEIKREREEMARLLSDKKQQYQTSCVALKKGSSTFPDHKVKVTPLGNPDRPAAGQTDRERESEGEGEGPLLRWLKVNFSEAFIAWIHVKALRVFVESVLRYGLPVNFQAVLLQPLKKSSTKRLREVLNSVFRHLDEVAATSILDNCILRSVPRGDPSQAGAEH</sequence>
<keyword evidence="4 7" id="KW-0406">Ion transport</keyword>
<evidence type="ECO:0000256" key="6">
    <source>
        <dbReference type="ARBA" id="ARBA00046696"/>
    </source>
</evidence>
<keyword evidence="10" id="KW-1185">Reference proteome</keyword>
<evidence type="ECO:0000256" key="5">
    <source>
        <dbReference type="ARBA" id="ARBA00046006"/>
    </source>
</evidence>
<evidence type="ECO:0000256" key="3">
    <source>
        <dbReference type="ARBA" id="ARBA00022781"/>
    </source>
</evidence>
<dbReference type="SUPFAM" id="SSF118203">
    <property type="entry name" value="Vacuolar ATP synthase subunit C"/>
    <property type="match status" value="2"/>
</dbReference>
<keyword evidence="2 7" id="KW-0813">Transport</keyword>
<name>A0A2K5V584_MACFA</name>
<dbReference type="Gene3D" id="3.30.70.1180">
    <property type="entry name" value="Vacuolar atp synthase subunit c, domain 1"/>
    <property type="match status" value="1"/>
</dbReference>
<dbReference type="GO" id="GO:0000221">
    <property type="term" value="C:vacuolar proton-transporting V-type ATPase, V1 domain"/>
    <property type="evidence" value="ECO:0007669"/>
    <property type="project" value="TreeGrafter"/>
</dbReference>
<dbReference type="PANTHER" id="PTHR10137:SF4">
    <property type="entry name" value="V-TYPE PROTON ATPASE SUBUNIT C 2"/>
    <property type="match status" value="1"/>
</dbReference>
<comment type="subunit">
    <text evidence="7">V-ATPase is a heteromultimeric enzyme made up of two complexes: the ATP-hydrolytic V1 complex and the proton translocation V0 complex. The V1 complex consists of three catalytic AB heterodimers that form a heterohexamer, three peripheral stalks each consisting of EG heterodimers, one central rotor including subunits D and F, and the regulatory subunits C and H. The proton translocation complex V0 consists of the proton transport subunit a, a ring of proteolipid subunits c9c'', rotary subunit d, subunits e and f, and two accessory subunits.</text>
</comment>
<dbReference type="Proteomes" id="UP000233100">
    <property type="component" value="Chromosome 13"/>
</dbReference>
<evidence type="ECO:0000256" key="2">
    <source>
        <dbReference type="ARBA" id="ARBA00022448"/>
    </source>
</evidence>
<dbReference type="FunFam" id="3.30.70.100:FF:000002">
    <property type="entry name" value="V-type proton ATPase subunit C"/>
    <property type="match status" value="1"/>
</dbReference>
<dbReference type="GO" id="GO:0046961">
    <property type="term" value="F:proton-transporting ATPase activity, rotational mechanism"/>
    <property type="evidence" value="ECO:0007669"/>
    <property type="project" value="InterPro"/>
</dbReference>
<organism evidence="9 10">
    <name type="scientific">Macaca fascicularis</name>
    <name type="common">Crab-eating macaque</name>
    <name type="synonym">Cynomolgus monkey</name>
    <dbReference type="NCBI Taxonomy" id="9541"/>
    <lineage>
        <taxon>Eukaryota</taxon>
        <taxon>Metazoa</taxon>
        <taxon>Chordata</taxon>
        <taxon>Craniata</taxon>
        <taxon>Vertebrata</taxon>
        <taxon>Euteleostomi</taxon>
        <taxon>Mammalia</taxon>
        <taxon>Eutheria</taxon>
        <taxon>Euarchontoglires</taxon>
        <taxon>Primates</taxon>
        <taxon>Haplorrhini</taxon>
        <taxon>Catarrhini</taxon>
        <taxon>Cercopithecidae</taxon>
        <taxon>Cercopithecinae</taxon>
        <taxon>Macaca</taxon>
    </lineage>
</organism>
<feature type="region of interest" description="Disordered" evidence="8">
    <location>
        <begin position="302"/>
        <end position="329"/>
    </location>
</feature>
<dbReference type="Gene3D" id="1.20.1460.10">
    <property type="entry name" value="subunit c (vma5p) of the yeast v-atpase, domain 2"/>
    <property type="match status" value="2"/>
</dbReference>
<reference evidence="9 10" key="1">
    <citation type="submission" date="2013-03" db="EMBL/GenBank/DDBJ databases">
        <authorList>
            <person name="Warren W."/>
            <person name="Wilson R.K."/>
        </authorList>
    </citation>
    <scope>NUCLEOTIDE SEQUENCE</scope>
</reference>
<comment type="similarity">
    <text evidence="1 7">Belongs to the V-ATPase C subunit family.</text>
</comment>
<reference evidence="9" key="2">
    <citation type="submission" date="2025-08" db="UniProtKB">
        <authorList>
            <consortium name="Ensembl"/>
        </authorList>
    </citation>
    <scope>IDENTIFICATION</scope>
</reference>
<dbReference type="Gene3D" id="3.30.70.100">
    <property type="match status" value="1"/>
</dbReference>
<evidence type="ECO:0000256" key="8">
    <source>
        <dbReference type="SAM" id="MobiDB-lite"/>
    </source>
</evidence>
<dbReference type="VEuPathDB" id="HostDB:ENSMFAG00000032936"/>
<evidence type="ECO:0000313" key="10">
    <source>
        <dbReference type="Proteomes" id="UP000233100"/>
    </source>
</evidence>